<keyword evidence="4" id="KW-0677">Repeat</keyword>
<dbReference type="Gene3D" id="6.10.140.140">
    <property type="match status" value="1"/>
</dbReference>
<dbReference type="Gene3D" id="3.30.160.60">
    <property type="entry name" value="Classic Zinc Finger"/>
    <property type="match status" value="5"/>
</dbReference>
<evidence type="ECO:0000256" key="5">
    <source>
        <dbReference type="ARBA" id="ARBA00022771"/>
    </source>
</evidence>
<dbReference type="FunFam" id="3.30.160.60:FF:001415">
    <property type="entry name" value="zinc finger protein 282"/>
    <property type="match status" value="1"/>
</dbReference>
<feature type="domain" description="C2H2-type" evidence="13">
    <location>
        <begin position="564"/>
        <end position="591"/>
    </location>
</feature>
<dbReference type="InterPro" id="IPR036051">
    <property type="entry name" value="KRAB_dom_sf"/>
</dbReference>
<dbReference type="InterPro" id="IPR013087">
    <property type="entry name" value="Znf_C2H2_type"/>
</dbReference>
<dbReference type="Ensembl" id="ENSGGOT00000006485.3">
    <property type="protein sequence ID" value="ENSGGOP00000006316.3"/>
    <property type="gene ID" value="ENSGGOG00000043454.1"/>
</dbReference>
<evidence type="ECO:0000256" key="2">
    <source>
        <dbReference type="ARBA" id="ARBA00006991"/>
    </source>
</evidence>
<keyword evidence="9" id="KW-0804">Transcription</keyword>
<protein>
    <submittedName>
        <fullName evidence="15">Zinc finger protein 282</fullName>
    </submittedName>
</protein>
<reference evidence="15" key="4">
    <citation type="submission" date="2025-09" db="UniProtKB">
        <authorList>
            <consortium name="Ensembl"/>
        </authorList>
    </citation>
    <scope>IDENTIFICATION</scope>
</reference>
<feature type="compositionally biased region" description="Gly residues" evidence="12">
    <location>
        <begin position="460"/>
        <end position="476"/>
    </location>
</feature>
<dbReference type="InterPro" id="IPR036236">
    <property type="entry name" value="Znf_C2H2_sf"/>
</dbReference>
<dbReference type="GO" id="GO:0008270">
    <property type="term" value="F:zinc ion binding"/>
    <property type="evidence" value="ECO:0007669"/>
    <property type="project" value="UniProtKB-KW"/>
</dbReference>
<evidence type="ECO:0000313" key="16">
    <source>
        <dbReference type="Proteomes" id="UP000001519"/>
    </source>
</evidence>
<feature type="compositionally biased region" description="Pro residues" evidence="12">
    <location>
        <begin position="648"/>
        <end position="661"/>
    </location>
</feature>
<feature type="domain" description="C2H2-type" evidence="13">
    <location>
        <begin position="592"/>
        <end position="619"/>
    </location>
</feature>
<evidence type="ECO:0000259" key="14">
    <source>
        <dbReference type="PROSITE" id="PS50805"/>
    </source>
</evidence>
<dbReference type="PROSITE" id="PS00028">
    <property type="entry name" value="ZINC_FINGER_C2H2_1"/>
    <property type="match status" value="5"/>
</dbReference>
<evidence type="ECO:0000256" key="4">
    <source>
        <dbReference type="ARBA" id="ARBA00022737"/>
    </source>
</evidence>
<dbReference type="FunFam" id="3.30.160.60:FF:002716">
    <property type="entry name" value="Zinc finger protein 212"/>
    <property type="match status" value="1"/>
</dbReference>
<keyword evidence="3" id="KW-0479">Metal-binding</keyword>
<feature type="compositionally biased region" description="Pro residues" evidence="12">
    <location>
        <begin position="390"/>
        <end position="409"/>
    </location>
</feature>
<keyword evidence="10" id="KW-0539">Nucleus</keyword>
<dbReference type="Pfam" id="PF01352">
    <property type="entry name" value="KRAB"/>
    <property type="match status" value="1"/>
</dbReference>
<feature type="region of interest" description="Disordered" evidence="12">
    <location>
        <begin position="639"/>
        <end position="661"/>
    </location>
</feature>
<keyword evidence="16" id="KW-1185">Reference proteome</keyword>
<feature type="domain" description="C2H2-type" evidence="13">
    <location>
        <begin position="508"/>
        <end position="535"/>
    </location>
</feature>
<reference evidence="15 16" key="2">
    <citation type="journal article" date="2012" name="Nature">
        <title>Insights into hominid evolution from the gorilla genome sequence.</title>
        <authorList>
            <person name="Scally A."/>
            <person name="Dutheil J.Y."/>
            <person name="Hillier L.W."/>
            <person name="Jordan G.E."/>
            <person name="Goodhead I."/>
            <person name="Herrero J."/>
            <person name="Hobolth A."/>
            <person name="Lappalainen T."/>
            <person name="Mailund T."/>
            <person name="Marques-Bonet T."/>
            <person name="McCarthy S."/>
            <person name="Montgomery S.H."/>
            <person name="Schwalie P.C."/>
            <person name="Tang Y.A."/>
            <person name="Ward M.C."/>
            <person name="Xue Y."/>
            <person name="Yngvadottir B."/>
            <person name="Alkan C."/>
            <person name="Andersen L.N."/>
            <person name="Ayub Q."/>
            <person name="Ball E.V."/>
            <person name="Beal K."/>
            <person name="Bradley B.J."/>
            <person name="Chen Y."/>
            <person name="Clee C.M."/>
            <person name="Fitzgerald S."/>
            <person name="Graves T.A."/>
            <person name="Gu Y."/>
            <person name="Heath P."/>
            <person name="Heger A."/>
            <person name="Karakoc E."/>
            <person name="Kolb-Kokocinski A."/>
            <person name="Laird G.K."/>
            <person name="Lunter G."/>
            <person name="Meader S."/>
            <person name="Mort M."/>
            <person name="Mullikin J.C."/>
            <person name="Munch K."/>
            <person name="O'Connor T.D."/>
            <person name="Phillips A.D."/>
            <person name="Prado-Martinez J."/>
            <person name="Rogers A.S."/>
            <person name="Sajjadian S."/>
            <person name="Schmidt D."/>
            <person name="Shaw K."/>
            <person name="Simpson J.T."/>
            <person name="Stenson P.D."/>
            <person name="Turner D.J."/>
            <person name="Vigilant L."/>
            <person name="Vilella A.J."/>
            <person name="Whitener W."/>
            <person name="Zhu B."/>
            <person name="Cooper D.N."/>
            <person name="de Jong P."/>
            <person name="Dermitzakis E.T."/>
            <person name="Eichler E.E."/>
            <person name="Flicek P."/>
            <person name="Goldman N."/>
            <person name="Mundy N.I."/>
            <person name="Ning Z."/>
            <person name="Odom D.T."/>
            <person name="Ponting C.P."/>
            <person name="Quail M.A."/>
            <person name="Ryder O.A."/>
            <person name="Searle S.M."/>
            <person name="Warren W.C."/>
            <person name="Wilson R.K."/>
            <person name="Schierup M.H."/>
            <person name="Rogers J."/>
            <person name="Tyler-Smith C."/>
            <person name="Durbin R."/>
        </authorList>
    </citation>
    <scope>NUCLEOTIDE SEQUENCE [LARGE SCALE GENOMIC DNA]</scope>
</reference>
<organism evidence="15 16">
    <name type="scientific">Gorilla gorilla gorilla</name>
    <name type="common">Western lowland gorilla</name>
    <dbReference type="NCBI Taxonomy" id="9595"/>
    <lineage>
        <taxon>Eukaryota</taxon>
        <taxon>Metazoa</taxon>
        <taxon>Chordata</taxon>
        <taxon>Craniata</taxon>
        <taxon>Vertebrata</taxon>
        <taxon>Euteleostomi</taxon>
        <taxon>Mammalia</taxon>
        <taxon>Eutheria</taxon>
        <taxon>Euarchontoglires</taxon>
        <taxon>Primates</taxon>
        <taxon>Haplorrhini</taxon>
        <taxon>Catarrhini</taxon>
        <taxon>Hominidae</taxon>
        <taxon>Gorilla</taxon>
    </lineage>
</organism>
<feature type="region of interest" description="Disordered" evidence="12">
    <location>
        <begin position="246"/>
        <end position="283"/>
    </location>
</feature>
<name>G3QUB6_GORGO</name>
<sequence length="661" mass="73005">MQFVSTRPQPQQLGIQGLGLDSGSWSWAQALPPEEVCHQEPALRGEMAEGMPPMQAQEWDMDARRPMPFQFPPFPDRAPVFPDRMMREPQLPTAEISLWTVVAAIQAVERKVDAQASQLLNLEGRTGTAEKKLADCEKTAVEFGNHMESKWAVLGTLLQEYGLLQRRLENLENLLRNRNFWVLRLPPGSKGEAPKVPVTFVDIAVYFSEDEWKNLDEWQKELYNNLVKENYKTLISLAMSSSVPRSRAPGACRKKDTKQCHSLSPGAEPLVPAQDASSQVKREDTLCVRGQRGLEERAIPTESITDSPISAQDLLSRIKQEEHQCVWDQQDLADRDIPTDPNSESLISAHDILSWIKQEEQPYPWGPRDSMDGELGLDSGPSDSLLMVKNPPPAPPQPQPQPQPQPPQPQLQSQPQPQSLPPIAVAENPGGPPSRGLLDDGFQVLPGERGSREAPPGGDRSTGGGGGDGGGGGGGAEAGTGTGGGCGSCCPGGLRRGLLLHGARSKPYSCPECGKSFGVRKSLIIHHRSHTKERPYECAECEKSFNCHSGLIRHQMTHRGERPYKCSECEKTYSRKEHLQNHQRLHTGERPFQCALCGKSFIRKQNLLKHQRIHTGERPYTCGECGKSFRYKESLKDHLRVHSGGPGPGAPRPLPPPPERD</sequence>
<keyword evidence="8" id="KW-0238">DNA-binding</keyword>
<dbReference type="Pfam" id="PF00096">
    <property type="entry name" value="zf-C2H2"/>
    <property type="match status" value="4"/>
</dbReference>
<dbReference type="GO" id="GO:0003677">
    <property type="term" value="F:DNA binding"/>
    <property type="evidence" value="ECO:0007669"/>
    <property type="project" value="UniProtKB-KW"/>
</dbReference>
<keyword evidence="6" id="KW-0862">Zinc</keyword>
<feature type="domain" description="C2H2-type" evidence="13">
    <location>
        <begin position="620"/>
        <end position="647"/>
    </location>
</feature>
<evidence type="ECO:0000313" key="15">
    <source>
        <dbReference type="Ensembl" id="ENSGGOP00000006316.3"/>
    </source>
</evidence>
<feature type="region of interest" description="Disordered" evidence="12">
    <location>
        <begin position="361"/>
        <end position="476"/>
    </location>
</feature>
<feature type="domain" description="KRAB" evidence="14">
    <location>
        <begin position="198"/>
        <end position="282"/>
    </location>
</feature>
<dbReference type="PANTHER" id="PTHR24381:SF269">
    <property type="entry name" value="ZINC FINGER PROTEIN 398"/>
    <property type="match status" value="1"/>
</dbReference>
<reference evidence="16" key="1">
    <citation type="submission" date="2011-05" db="EMBL/GenBank/DDBJ databases">
        <title>Insights into the evolution of the great apes provided by the gorilla genome.</title>
        <authorList>
            <person name="Scally A."/>
        </authorList>
    </citation>
    <scope>NUCLEOTIDE SEQUENCE [LARGE SCALE GENOMIC DNA]</scope>
</reference>
<keyword evidence="7" id="KW-0805">Transcription regulation</keyword>
<comment type="subcellular location">
    <subcellularLocation>
        <location evidence="1">Nucleus</location>
    </subcellularLocation>
</comment>
<dbReference type="GO" id="GO:0005634">
    <property type="term" value="C:nucleus"/>
    <property type="evidence" value="ECO:0007669"/>
    <property type="project" value="UniProtKB-SubCell"/>
</dbReference>
<gene>
    <name evidence="15" type="primary">ZNF282</name>
</gene>
<dbReference type="InterPro" id="IPR001909">
    <property type="entry name" value="KRAB"/>
</dbReference>
<dbReference type="PANTHER" id="PTHR24381">
    <property type="entry name" value="ZINC FINGER PROTEIN"/>
    <property type="match status" value="1"/>
</dbReference>
<dbReference type="FunFam" id="3.30.160.60:FF:001526">
    <property type="entry name" value="zinc finger protein 282"/>
    <property type="match status" value="1"/>
</dbReference>
<dbReference type="Bgee" id="ENSGGOG00000043454">
    <property type="expression patterns" value="Expressed in cerebellum and 5 other cell types or tissues"/>
</dbReference>
<dbReference type="HOGENOM" id="CLU_002678_76_0_1"/>
<dbReference type="CDD" id="cd07765">
    <property type="entry name" value="KRAB_A-box"/>
    <property type="match status" value="1"/>
</dbReference>
<evidence type="ECO:0000256" key="12">
    <source>
        <dbReference type="SAM" id="MobiDB-lite"/>
    </source>
</evidence>
<dbReference type="FunFam" id="3.30.160.60:FF:001271">
    <property type="entry name" value="Zinc finger protein 282"/>
    <property type="match status" value="1"/>
</dbReference>
<dbReference type="SMART" id="SM00355">
    <property type="entry name" value="ZnF_C2H2"/>
    <property type="match status" value="5"/>
</dbReference>
<evidence type="ECO:0000256" key="6">
    <source>
        <dbReference type="ARBA" id="ARBA00022833"/>
    </source>
</evidence>
<evidence type="ECO:0000256" key="11">
    <source>
        <dbReference type="PROSITE-ProRule" id="PRU00042"/>
    </source>
</evidence>
<evidence type="ECO:0000256" key="9">
    <source>
        <dbReference type="ARBA" id="ARBA00023163"/>
    </source>
</evidence>
<dbReference type="SUPFAM" id="SSF81995">
    <property type="entry name" value="beta-sandwich domain of Sec23/24"/>
    <property type="match status" value="1"/>
</dbReference>
<evidence type="ECO:0000259" key="13">
    <source>
        <dbReference type="PROSITE" id="PS50157"/>
    </source>
</evidence>
<accession>G3QUB6</accession>
<evidence type="ECO:0000256" key="10">
    <source>
        <dbReference type="ARBA" id="ARBA00023242"/>
    </source>
</evidence>
<dbReference type="SMART" id="SM00349">
    <property type="entry name" value="KRAB"/>
    <property type="match status" value="1"/>
</dbReference>
<dbReference type="PROSITE" id="PS50805">
    <property type="entry name" value="KRAB"/>
    <property type="match status" value="1"/>
</dbReference>
<comment type="similarity">
    <text evidence="2">Belongs to the krueppel C2H2-type zinc-finger protein family.</text>
</comment>
<dbReference type="GeneTree" id="ENSGT00940000161885"/>
<dbReference type="FunFam" id="3.30.160.60:FF:000151">
    <property type="entry name" value="Zinc finger and SCAN domain-containing 21"/>
    <property type="match status" value="1"/>
</dbReference>
<dbReference type="AlphaFoldDB" id="G3QUB6"/>
<dbReference type="SUPFAM" id="SSF57667">
    <property type="entry name" value="beta-beta-alpha zinc fingers"/>
    <property type="match status" value="3"/>
</dbReference>
<dbReference type="EMBL" id="CABD030055862">
    <property type="status" value="NOT_ANNOTATED_CDS"/>
    <property type="molecule type" value="Genomic_DNA"/>
</dbReference>
<feature type="compositionally biased region" description="Low complexity" evidence="12">
    <location>
        <begin position="373"/>
        <end position="386"/>
    </location>
</feature>
<dbReference type="PROSITE" id="PS50157">
    <property type="entry name" value="ZINC_FINGER_C2H2_2"/>
    <property type="match status" value="5"/>
</dbReference>
<keyword evidence="5 11" id="KW-0863">Zinc-finger</keyword>
<dbReference type="GO" id="GO:0006355">
    <property type="term" value="P:regulation of DNA-templated transcription"/>
    <property type="evidence" value="ECO:0007669"/>
    <property type="project" value="InterPro"/>
</dbReference>
<dbReference type="SUPFAM" id="SSF109640">
    <property type="entry name" value="KRAB domain (Kruppel-associated box)"/>
    <property type="match status" value="1"/>
</dbReference>
<evidence type="ECO:0000256" key="3">
    <source>
        <dbReference type="ARBA" id="ARBA00022723"/>
    </source>
</evidence>
<evidence type="ECO:0000256" key="8">
    <source>
        <dbReference type="ARBA" id="ARBA00023125"/>
    </source>
</evidence>
<dbReference type="Proteomes" id="UP000001519">
    <property type="component" value="Chromosome 7"/>
</dbReference>
<evidence type="ECO:0000256" key="7">
    <source>
        <dbReference type="ARBA" id="ARBA00023015"/>
    </source>
</evidence>
<feature type="domain" description="C2H2-type" evidence="13">
    <location>
        <begin position="536"/>
        <end position="563"/>
    </location>
</feature>
<proteinExistence type="inferred from homology"/>
<evidence type="ECO:0000256" key="1">
    <source>
        <dbReference type="ARBA" id="ARBA00004123"/>
    </source>
</evidence>
<reference evidence="15" key="3">
    <citation type="submission" date="2025-08" db="UniProtKB">
        <authorList>
            <consortium name="Ensembl"/>
        </authorList>
    </citation>
    <scope>IDENTIFICATION</scope>
</reference>